<organism evidence="2 3">
    <name type="scientific">Bacillus amyloliquefaciens (strain Y2)</name>
    <name type="common">Bacillus amyloliquefaciens subsp. plantarum (strain B9601-Y2)</name>
    <dbReference type="NCBI Taxonomy" id="1155777"/>
    <lineage>
        <taxon>Bacteria</taxon>
        <taxon>Bacillati</taxon>
        <taxon>Bacillota</taxon>
        <taxon>Bacilli</taxon>
        <taxon>Bacillales</taxon>
        <taxon>Bacillaceae</taxon>
        <taxon>Bacillus</taxon>
        <taxon>Bacillus amyloliquefaciens group</taxon>
    </lineage>
</organism>
<comment type="similarity">
    <text evidence="1">Belongs to the HesB/IscA family.</text>
</comment>
<dbReference type="InterPro" id="IPR035903">
    <property type="entry name" value="HesB-like_dom_sf"/>
</dbReference>
<dbReference type="InterPro" id="IPR008326">
    <property type="entry name" value="PdhI-like"/>
</dbReference>
<evidence type="ECO:0000313" key="2">
    <source>
        <dbReference type="EMBL" id="AFJ62096.1"/>
    </source>
</evidence>
<dbReference type="HOGENOM" id="CLU_163967_2_1_9"/>
<evidence type="ECO:0000313" key="3">
    <source>
        <dbReference type="Proteomes" id="UP000002878"/>
    </source>
</evidence>
<name>I2C622_BACAY</name>
<dbReference type="AlphaFoldDB" id="I2C622"/>
<proteinExistence type="inferred from homology"/>
<dbReference type="Proteomes" id="UP000002878">
    <property type="component" value="Chromosome"/>
</dbReference>
<accession>I2C622</accession>
<evidence type="ECO:0008006" key="4">
    <source>
        <dbReference type="Google" id="ProtNLM"/>
    </source>
</evidence>
<dbReference type="EMBL" id="CP003332">
    <property type="protein sequence ID" value="AFJ62096.1"/>
    <property type="molecule type" value="Genomic_DNA"/>
</dbReference>
<dbReference type="PATRIC" id="fig|1126211.3.peg.2051"/>
<dbReference type="KEGG" id="bqy:MUS_2137"/>
<protein>
    <recommendedName>
        <fullName evidence="4">FeS cluster biogenesis domain-containing protein</fullName>
    </recommendedName>
</protein>
<reference evidence="2 3" key="1">
    <citation type="journal article" date="2012" name="J. Biotechnol.">
        <title>Genome sequence of the plant growth promoting strain Bacillus amyloliquefaciens subsp. plantarum B9601-Y2 and expression of mersacidin and other secondary metabolites.</title>
        <authorList>
            <person name="He P."/>
            <person name="Hao K."/>
            <person name="Blom J."/>
            <person name="Ruckert C."/>
            <person name="Vater J."/>
            <person name="Mao Z."/>
            <person name="Wu Y."/>
            <person name="Hou M."/>
            <person name="He P."/>
            <person name="He Y."/>
            <person name="Borriss R."/>
        </authorList>
    </citation>
    <scope>NUCLEOTIDE SEQUENCE [LARGE SCALE GENOMIC DNA]</scope>
    <source>
        <strain evidence="2">Y2</strain>
    </source>
</reference>
<evidence type="ECO:0000256" key="1">
    <source>
        <dbReference type="ARBA" id="ARBA00006718"/>
    </source>
</evidence>
<dbReference type="SUPFAM" id="SSF89360">
    <property type="entry name" value="HesB-like domain"/>
    <property type="match status" value="1"/>
</dbReference>
<sequence length="104" mass="12105">MRNKKGVFRMNMKVTKGALDWYKEELDLETGDHVRFFVRYGGCSNVQKGFSLGILKDRPMNIGTSTEVEGITFFIEESDLWYFDNHDLSVTYSDQAEEPVFDYV</sequence>
<gene>
    <name evidence="2" type="ORF">MUS_2137</name>
</gene>
<dbReference type="PIRSF" id="PIRSF034852">
    <property type="entry name" value="UCP034852"/>
    <property type="match status" value="1"/>
</dbReference>